<dbReference type="CDD" id="cd19531">
    <property type="entry name" value="LCL_NRPS-like"/>
    <property type="match status" value="2"/>
</dbReference>
<comment type="caution">
    <text evidence="8">The sequence shown here is derived from an EMBL/GenBank/DDBJ whole genome shotgun (WGS) entry which is preliminary data.</text>
</comment>
<dbReference type="PROSITE" id="PS00012">
    <property type="entry name" value="PHOSPHOPANTETHEINE"/>
    <property type="match status" value="2"/>
</dbReference>
<dbReference type="InterPro" id="IPR029058">
    <property type="entry name" value="AB_hydrolase_fold"/>
</dbReference>
<dbReference type="SUPFAM" id="SSF56801">
    <property type="entry name" value="Acetyl-CoA synthetase-like"/>
    <property type="match status" value="5"/>
</dbReference>
<evidence type="ECO:0000256" key="2">
    <source>
        <dbReference type="ARBA" id="ARBA00006432"/>
    </source>
</evidence>
<dbReference type="Pfam" id="PF00501">
    <property type="entry name" value="AMP-binding"/>
    <property type="match status" value="4"/>
</dbReference>
<dbReference type="InterPro" id="IPR023213">
    <property type="entry name" value="CAT-like_dom_sf"/>
</dbReference>
<dbReference type="GO" id="GO:0043041">
    <property type="term" value="P:amino acid activation for nonribosomal peptide biosynthetic process"/>
    <property type="evidence" value="ECO:0007669"/>
    <property type="project" value="TreeGrafter"/>
</dbReference>
<dbReference type="Gene3D" id="3.40.50.1820">
    <property type="entry name" value="alpha/beta hydrolase"/>
    <property type="match status" value="1"/>
</dbReference>
<protein>
    <submittedName>
        <fullName evidence="8">Amino acid adenylation domain-containing protein</fullName>
    </submittedName>
</protein>
<dbReference type="FunFam" id="3.40.50.12780:FF:000013">
    <property type="entry name" value="Long-chain-fatty-acid--AMP ligase FadD32"/>
    <property type="match status" value="1"/>
</dbReference>
<dbReference type="Gene3D" id="3.30.559.10">
    <property type="entry name" value="Chloramphenicol acetyltransferase-like domain"/>
    <property type="match status" value="3"/>
</dbReference>
<name>A0A545TFP8_9GAMM</name>
<evidence type="ECO:0000256" key="4">
    <source>
        <dbReference type="ARBA" id="ARBA00022553"/>
    </source>
</evidence>
<dbReference type="EMBL" id="VHSG01000015">
    <property type="protein sequence ID" value="TQV76052.1"/>
    <property type="molecule type" value="Genomic_DNA"/>
</dbReference>
<feature type="domain" description="Carrier" evidence="7">
    <location>
        <begin position="565"/>
        <end position="640"/>
    </location>
</feature>
<dbReference type="InterPro" id="IPR045851">
    <property type="entry name" value="AMP-bd_C_sf"/>
</dbReference>
<dbReference type="GO" id="GO:0005737">
    <property type="term" value="C:cytoplasm"/>
    <property type="evidence" value="ECO:0007669"/>
    <property type="project" value="TreeGrafter"/>
</dbReference>
<dbReference type="Gene3D" id="3.40.50.150">
    <property type="entry name" value="Vaccinia Virus protein VP39"/>
    <property type="match status" value="1"/>
</dbReference>
<dbReference type="Gene3D" id="3.40.50.12780">
    <property type="entry name" value="N-terminal domain of ligase-like"/>
    <property type="match status" value="2"/>
</dbReference>
<keyword evidence="4" id="KW-0597">Phosphoprotein</keyword>
<dbReference type="FunFam" id="2.30.38.10:FF:000001">
    <property type="entry name" value="Non-ribosomal peptide synthetase PvdI"/>
    <property type="match status" value="1"/>
</dbReference>
<dbReference type="GO" id="GO:0044550">
    <property type="term" value="P:secondary metabolite biosynthetic process"/>
    <property type="evidence" value="ECO:0007669"/>
    <property type="project" value="TreeGrafter"/>
</dbReference>
<dbReference type="PANTHER" id="PTHR45527:SF1">
    <property type="entry name" value="FATTY ACID SYNTHASE"/>
    <property type="match status" value="1"/>
</dbReference>
<dbReference type="InterPro" id="IPR040097">
    <property type="entry name" value="FAAL/FAAC"/>
</dbReference>
<dbReference type="Pfam" id="PF00550">
    <property type="entry name" value="PP-binding"/>
    <property type="match status" value="4"/>
</dbReference>
<dbReference type="InterPro" id="IPR036736">
    <property type="entry name" value="ACP-like_sf"/>
</dbReference>
<dbReference type="CDD" id="cd02440">
    <property type="entry name" value="AdoMet_MTases"/>
    <property type="match status" value="1"/>
</dbReference>
<dbReference type="OrthoDB" id="9761989at2"/>
<dbReference type="InterPro" id="IPR025110">
    <property type="entry name" value="AMP-bd_C"/>
</dbReference>
<dbReference type="InterPro" id="IPR006162">
    <property type="entry name" value="Ppantetheine_attach_site"/>
</dbReference>
<dbReference type="SUPFAM" id="SSF53335">
    <property type="entry name" value="S-adenosyl-L-methionine-dependent methyltransferases"/>
    <property type="match status" value="1"/>
</dbReference>
<dbReference type="SUPFAM" id="SSF52777">
    <property type="entry name" value="CoA-dependent acyltransferases"/>
    <property type="match status" value="6"/>
</dbReference>
<dbReference type="Pfam" id="PF23024">
    <property type="entry name" value="AMP-dom_DIP2-like"/>
    <property type="match status" value="1"/>
</dbReference>
<dbReference type="GO" id="GO:0072330">
    <property type="term" value="P:monocarboxylic acid biosynthetic process"/>
    <property type="evidence" value="ECO:0007669"/>
    <property type="project" value="UniProtKB-ARBA"/>
</dbReference>
<dbReference type="FunFam" id="3.40.50.980:FF:000001">
    <property type="entry name" value="Non-ribosomal peptide synthetase"/>
    <property type="match status" value="3"/>
</dbReference>
<dbReference type="InterPro" id="IPR010071">
    <property type="entry name" value="AA_adenyl_dom"/>
</dbReference>
<dbReference type="Pfam" id="PF13193">
    <property type="entry name" value="AMP-binding_C"/>
    <property type="match status" value="3"/>
</dbReference>
<dbReference type="PROSITE" id="PS00455">
    <property type="entry name" value="AMP_BINDING"/>
    <property type="match status" value="4"/>
</dbReference>
<dbReference type="PANTHER" id="PTHR45527">
    <property type="entry name" value="NONRIBOSOMAL PEPTIDE SYNTHETASE"/>
    <property type="match status" value="1"/>
</dbReference>
<keyword evidence="3" id="KW-0596">Phosphopantetheine</keyword>
<dbReference type="InterPro" id="IPR000873">
    <property type="entry name" value="AMP-dep_synth/lig_dom"/>
</dbReference>
<keyword evidence="6" id="KW-0443">Lipid metabolism</keyword>
<evidence type="ECO:0000259" key="7">
    <source>
        <dbReference type="PROSITE" id="PS50075"/>
    </source>
</evidence>
<dbReference type="GO" id="GO:0031177">
    <property type="term" value="F:phosphopantetheine binding"/>
    <property type="evidence" value="ECO:0007669"/>
    <property type="project" value="InterPro"/>
</dbReference>
<dbReference type="FunFam" id="3.30.559.10:FF:000012">
    <property type="entry name" value="Non-ribosomal peptide synthetase"/>
    <property type="match status" value="1"/>
</dbReference>
<dbReference type="InterPro" id="IPR013216">
    <property type="entry name" value="Methyltransf_11"/>
</dbReference>
<dbReference type="GO" id="GO:0071766">
    <property type="term" value="P:Actinobacterium-type cell wall biogenesis"/>
    <property type="evidence" value="ECO:0007669"/>
    <property type="project" value="UniProtKB-ARBA"/>
</dbReference>
<dbReference type="InterPro" id="IPR009081">
    <property type="entry name" value="PP-bd_ACP"/>
</dbReference>
<dbReference type="SUPFAM" id="SSF47336">
    <property type="entry name" value="ACP-like"/>
    <property type="match status" value="4"/>
</dbReference>
<evidence type="ECO:0000313" key="8">
    <source>
        <dbReference type="EMBL" id="TQV76052.1"/>
    </source>
</evidence>
<evidence type="ECO:0000256" key="5">
    <source>
        <dbReference type="ARBA" id="ARBA00022832"/>
    </source>
</evidence>
<dbReference type="Proteomes" id="UP000319732">
    <property type="component" value="Unassembled WGS sequence"/>
</dbReference>
<feature type="domain" description="Carrier" evidence="7">
    <location>
        <begin position="1636"/>
        <end position="1711"/>
    </location>
</feature>
<feature type="domain" description="Carrier" evidence="7">
    <location>
        <begin position="4077"/>
        <end position="4152"/>
    </location>
</feature>
<dbReference type="InterPro" id="IPR042099">
    <property type="entry name" value="ANL_N_sf"/>
</dbReference>
<dbReference type="PROSITE" id="PS50075">
    <property type="entry name" value="CARRIER"/>
    <property type="match status" value="4"/>
</dbReference>
<dbReference type="GO" id="GO:0008610">
    <property type="term" value="P:lipid biosynthetic process"/>
    <property type="evidence" value="ECO:0007669"/>
    <property type="project" value="InterPro"/>
</dbReference>
<dbReference type="GO" id="GO:0008757">
    <property type="term" value="F:S-adenosylmethionine-dependent methyltransferase activity"/>
    <property type="evidence" value="ECO:0007669"/>
    <property type="project" value="InterPro"/>
</dbReference>
<comment type="similarity">
    <text evidence="2">Belongs to the ATP-dependent AMP-binding enzyme family.</text>
</comment>
<dbReference type="InterPro" id="IPR020806">
    <property type="entry name" value="PKS_PP-bd"/>
</dbReference>
<dbReference type="GO" id="GO:0006631">
    <property type="term" value="P:fatty acid metabolic process"/>
    <property type="evidence" value="ECO:0007669"/>
    <property type="project" value="UniProtKB-KW"/>
</dbReference>
<organism evidence="8 9">
    <name type="scientific">Exilibacterium tricleocarpae</name>
    <dbReference type="NCBI Taxonomy" id="2591008"/>
    <lineage>
        <taxon>Bacteria</taxon>
        <taxon>Pseudomonadati</taxon>
        <taxon>Pseudomonadota</taxon>
        <taxon>Gammaproteobacteria</taxon>
        <taxon>Cellvibrionales</taxon>
        <taxon>Cellvibrionaceae</taxon>
        <taxon>Exilibacterium</taxon>
    </lineage>
</organism>
<dbReference type="Gene3D" id="2.30.38.10">
    <property type="entry name" value="Luciferase, Domain 3"/>
    <property type="match status" value="3"/>
</dbReference>
<evidence type="ECO:0000256" key="6">
    <source>
        <dbReference type="ARBA" id="ARBA00023098"/>
    </source>
</evidence>
<keyword evidence="5" id="KW-0276">Fatty acid metabolism</keyword>
<feature type="domain" description="Carrier" evidence="7">
    <location>
        <begin position="2714"/>
        <end position="2788"/>
    </location>
</feature>
<dbReference type="SMART" id="SM00823">
    <property type="entry name" value="PKS_PP"/>
    <property type="match status" value="4"/>
</dbReference>
<dbReference type="FunFam" id="3.30.300.30:FF:000015">
    <property type="entry name" value="Nonribosomal peptide synthase SidD"/>
    <property type="match status" value="2"/>
</dbReference>
<dbReference type="NCBIfam" id="TIGR01733">
    <property type="entry name" value="AA-adenyl-dom"/>
    <property type="match status" value="3"/>
</dbReference>
<gene>
    <name evidence="8" type="ORF">FKG94_15700</name>
</gene>
<dbReference type="Pfam" id="PF00668">
    <property type="entry name" value="Condensation"/>
    <property type="match status" value="3"/>
</dbReference>
<sequence length="4180" mass="462422">MVMKTIREYLAAHANTHPSDRVFTYIEDSGESTGISFSELHRKALSICRYLSGRIKPGDPVVLLLPQGLDYIQAFLGCLYAGVLAVPLYPPANARHLGRIAAVIQDCGARLALKNDSLKNISLPISALTLDECLCPAGAEVLPAAEADQLAFLQYTSGSTGSPKGVMVSHANILANLSSIEEAAQCSRSDVFCNWLPLFHDLGLINTLLLPVYLGCHSILMSPARFVKRPRAWLESISDSRATICGAPNFAFDHCISRIAKDRLAGLDLSAWRVAFNAAEPVDANTLAKFAEHFAAAGFRPQALYPAYGMAEATVFISGGVPSQPAKIQSYNSVSLGVGLAETDASFAKKQVLVGCGNAPSGHRLKIVSPESRTELPENRVGEIWFSGPSVAQGYWNDAVKTRETFGVKLANDPRPYLRTGDLGFFHEGELFISGRLKDVLIIKGRNYYPQDMERLAQDVQPGLVRGGGVAFEVAGKAILIQEVERLQLRAFDYEAACKNIQAAIFEDYDVLLEDIVFIRFASLAKTSSGKVQRRLTRERYIKNDIEALASLKSLSAVKTDQNFVPATALEERLCAIWQEVFDLDGIGAQDNFLSLGGHSLLASRLIAIIRDEWNCDITLRDLFENQTIRSLARVIAASGVREQASPDKRDSKVPLQLSYMQESLWLIDRINPDTTPYNICRAFELVGRLNHPALEWAIRQIVTRHHVLRTKIETNESAEPLPVLQVPGQVTIPIVELTPVPEAYQAQAVLLYARQAATTPFRLDADAVIRVRLLKLAESKHILLVALHHIAFDGWSESIFIRELSVLYNQLDDGSENILPALQVQYSDYARWQRAWMSTGMAGRHLDYWRQHLNNLPRLHGLRLDRPRPAEQCFAGASYKQVLTGEVPMRLSALAQSHGVTLFMLLHAAFTVLLSRHSGQTDIVVGAPVANRDRSEFTPLVGLFVNTVVLRTDLSDNPRFDLLLQRCKALLLAAYTHQQIPFEKLVEELQPDRSLSHSPLFQIKLALQNNETVEFDLHRLSVTEMELPDTTVEHDLCVDVYEKTDGLHIFWRYGTALFEASTIEKMALHFAVLLKGVVDTPQAAISTLPVMTPLERQRLLVDWNATKRDFQETRCVQELFEDCVKSDPSAVAVVFADTQLTYEALNKEANQLAHYLLEQGVKPDDLVGLCVERSPETVIGILGILKSGAAYVPLDPGHPEARIQYQLNDSGVEIVLTESHLLSELPLGDRRVLVLDGHLRRAILAHYSTGNPPVRKLGLTPSHLAYVIYTSGSTGRPKGVMLQHSGLCNLVAWQARYYGAGSGSRVAQFASYTFDGSVGETFMALLNGATLVMLDRHQSPQKLMQNINRQMLTTIVLVPSLLRELDPSLISHSNSLNVVAVGESCPVDLAQRWSQHCRFHNGYGPTECTVYSHIANVNCREMALERFSVPIGRPIDNINAYLLDDTCNPVPTGVVGHLYLTGAGLARGYLNRPDLTAARFIPNPFVSTGSQSGEVASRLYRTGDLARYRNDGSLEFVGRSDYQAKIRGFRVEMGEIEAVLCEHEQVSEAVVVLQGEPVRMVAYVSTAGCRFSEEREKTEFIAAVKLHLKRCVSGYMLPSAFVVLDRLPLTANGKLDRNALPEPDLSAPLANRYSEPETDIENRLCQLWQVLLNVKQVGVDDDFFELGGQSLLAVRMVAQIRAIFKVDIGVRTVFECKTVRRLAAGVETALAASLPAAPLPALAAAPGDQPPVLSFSQQRLWLVDQIEPGQYQYNIPIALRLDGRLNSAALAAAFKAVVERHQVLRTGIEASESGEPLQVVHSSEDFCVDVNDLTALHGENQHQAITHLMREESIEPFNLATDLMLRVKLLKCAEQTHVLLITLHHIAADAWSGVILVREFPQLYQALTGAKPVPLETPAFQYTDYAYWQRHWLRGDVLNTHLDFWRQRLRELPEVHGLPLDHPRPAQQDYRGATCEQLLDADTTRGLNALARTGDATLFMVLHAAFAVLLCRFSHEDDIVIGTPVANRELAELESMVGFFVNTLVLRSDLSDNPDFLTVLERSKHYLLGAYEHQQLPFERLVDDLRPERNLSYSPLFQVKLALQNNELAELRLPGLCISGIDSLTAVAKHDLSLDVFEQNGTLKLLWEYATALFDKTTVNRLAGNFAVLLREIIKQPDTGIKDLAILTAEEQSQLLSAACVSNPRFPKAICIHKLFEKQAEETPQAAAVVCNGDTLNYADLNSEANRIARHLLELGVKPDVLVALCVDNSIEMLIGLLGILKAGGAYVPIDPGYPQDRVGYMLADSGAGIVVTEKELLSVLPLEDKQLVLVDTDIRKAVLAGYSANNIDSAETCVLPDHLAYVIYTSGSTGQPKGVAVAHDALVKSTLSRFDVYHDKPESFALFSSYAFDSSIAGIFWTLLSGGKLCIAELRGGLDPNSVQTLLSECEVSHFLTLPSVYMAMLQTGMPAPPGLKTVIVAGEECSRGLIKRHRADPLWQGCRLINEYGPTEACVWSSVYDCRDYSAGPVPIGTPVAHVKLYVLDGELQLCPVGVLGELYIGGVGLARGYLNRPDLSAESFLPSPFPDANGARLYKTCDLVRWLPDAEGRPAQLVYIGRVDSQVKIRGFRIELGEIESALLGLEGIADVAVVARGTPQRLVAYIVSPSYEGKNTVEQLQYLESLRGLLARSLPDYMMPAVFVPLSRLPVAPNGKIDKEALPEPDLAVRHADQYVAPQSEIEHQLCGVWQEVLGLESIGTNENFFSIGGDSILSIKVVALAKQRGIRFTVKDIFTSQTIAALAICVSENDADMQAPNDVAPFSLLNETELRRLRRLKGNKFIEDAYPLSMLQIGMIYDNQLNLEKGTYHDIISFRLKQKWSEEALRRVLQAVMADNELLRSLVRFQGERPLHVIYKSLPVPVVVKDARSLIGSERDRLFSDWLETEKTKPFSWNDPLWYVTIHRFSEDSFQFSLSCHHALLDGWSVANLIAQVFTGYLTSLKGQPLHPTAALPYRYFVAEELSALDSSRAADYWRRYLADTELPWWTGRKKAAGIALEWTLDEARSLALRELAREQDVSEKTLFLAAHMTLLNLLNGGQAVASSIVLNSRPERAGGDKTLGLFLNSLPFSLPEPVDNWAQLLAAVYRQLLTMLEYRHYPLASIQQENSLDFSAALFDYINFHVLDEVQERLEVIEQYGFVETNYLFTFTCAKDIKSRNYQLTLMADSNIFSREFLQRIKGYLNNILAEMIRDVSRVIDHSRLLADAEIHRSLVEWNGTTRPYPKDATVGRLFETHAARTPDALALVCADRQLSYQALNTRANQVARALIDRGVGPDTLVGLCVARSPELVIGLLGVLKAGGAYVPLDPDYPSDRLRYMLEDSGIGIVLTHRHLQQKLVAGDRHPSRQLLCLDRFEYFAAYSGADIDVATLQLKSRHMAYVIYTSGSTGQPKGVTVSHRSVGNLASWQARYYGVSAGSKIAQFASYSFDGSVGETFMALLNGATLVMLDRRESSQNLMASINTEAINVIVLIPSLLKELNPKVIARPDALTVVAVGEACPVELARTWSGYCNFRNGYGPTECTVYSHIAAVGADSLSNHTAVPIGKPIDNTKAYVLDSRYNPAPVGVMGELYLAGAGLARGYLNRPELTAEKFIPNPFAAYTRYRYRGVLADPGAMHSPLAASAETNTAGAGIDANRVIPGSELTRIVETALGPDAEDLVSKTARFIRRHEANPTTYECFQRYVMEGIKNSYASGGMGKPVLRKLLPFDSYDNIKGVDFGFGNAEVLRALSELGASVVGLDISPIFVQRARTAGFDARMVKIDVEPESFHRESNLAAESLDFAISTLTIDRVEQPVNLIKNIFSVLKPGGRFSIQTLLPVVAVEDGDIDAPVIYTAETDRITRGENAHEDRAKIVSELARLGGSGIDVYKVPYIVRSRDGLQEYTVWCFSGCKQPVDIQRMEDSRLYKTGDLVVCRPDGNLEFVGRVDHQIKMRGYRIETGEVESVLKSHHQVADAIVMASEDADYLIAYILTTVKTGPQQQPALIDSLRDYLRNTLSEYMIPSKFIMLEAWPVTANGKLDRDALPAPEATPPAASAYVKPVTDTERQLCELWQMLLQVEKVGIKDNFFRLGGHSLLAVRLITEVCARFSIDIDVRALYAQKTVGGLAGLIDEEIALQRLSSGDLDLEALSEEELDRYLEKLS</sequence>
<dbReference type="NCBIfam" id="NF003417">
    <property type="entry name" value="PRK04813.1"/>
    <property type="match status" value="5"/>
</dbReference>
<evidence type="ECO:0000256" key="1">
    <source>
        <dbReference type="ARBA" id="ARBA00001957"/>
    </source>
</evidence>
<dbReference type="Gene3D" id="3.40.50.980">
    <property type="match status" value="6"/>
</dbReference>
<dbReference type="CDD" id="cd05931">
    <property type="entry name" value="FAAL"/>
    <property type="match status" value="1"/>
</dbReference>
<dbReference type="FunFam" id="1.10.1200.10:FF:000016">
    <property type="entry name" value="Non-ribosomal peptide synthase"/>
    <property type="match status" value="2"/>
</dbReference>
<dbReference type="InterPro" id="IPR020845">
    <property type="entry name" value="AMP-binding_CS"/>
</dbReference>
<dbReference type="Pfam" id="PF08241">
    <property type="entry name" value="Methyltransf_11"/>
    <property type="match status" value="1"/>
</dbReference>
<dbReference type="InterPro" id="IPR001242">
    <property type="entry name" value="Condensation_dom"/>
</dbReference>
<dbReference type="Gene3D" id="3.30.300.30">
    <property type="match status" value="4"/>
</dbReference>
<dbReference type="InterPro" id="IPR029063">
    <property type="entry name" value="SAM-dependent_MTases_sf"/>
</dbReference>
<dbReference type="FunFam" id="1.10.1200.10:FF:000005">
    <property type="entry name" value="Nonribosomal peptide synthetase 1"/>
    <property type="match status" value="2"/>
</dbReference>
<evidence type="ECO:0000256" key="3">
    <source>
        <dbReference type="ARBA" id="ARBA00022450"/>
    </source>
</evidence>
<dbReference type="FunFam" id="3.40.50.12780:FF:000012">
    <property type="entry name" value="Non-ribosomal peptide synthetase"/>
    <property type="match status" value="1"/>
</dbReference>
<accession>A0A545TFP8</accession>
<dbReference type="Gene3D" id="1.10.1200.10">
    <property type="entry name" value="ACP-like"/>
    <property type="match status" value="3"/>
</dbReference>
<reference evidence="8 9" key="1">
    <citation type="submission" date="2019-06" db="EMBL/GenBank/DDBJ databases">
        <title>Whole genome sequence for Cellvibrionaceae sp. R142.</title>
        <authorList>
            <person name="Wang G."/>
        </authorList>
    </citation>
    <scope>NUCLEOTIDE SEQUENCE [LARGE SCALE GENOMIC DNA]</scope>
    <source>
        <strain evidence="8 9">R142</strain>
    </source>
</reference>
<dbReference type="CDD" id="cd05930">
    <property type="entry name" value="A_NRPS"/>
    <property type="match status" value="2"/>
</dbReference>
<proteinExistence type="inferred from homology"/>
<evidence type="ECO:0000313" key="9">
    <source>
        <dbReference type="Proteomes" id="UP000319732"/>
    </source>
</evidence>
<comment type="cofactor">
    <cofactor evidence="1">
        <name>pantetheine 4'-phosphate</name>
        <dbReference type="ChEBI" id="CHEBI:47942"/>
    </cofactor>
</comment>
<keyword evidence="9" id="KW-1185">Reference proteome</keyword>
<dbReference type="Gene3D" id="3.30.559.30">
    <property type="entry name" value="Nonribosomal peptide synthetase, condensation domain"/>
    <property type="match status" value="3"/>
</dbReference>